<evidence type="ECO:0000313" key="4">
    <source>
        <dbReference type="Proteomes" id="UP000803884"/>
    </source>
</evidence>
<dbReference type="PANTHER" id="PTHR37827">
    <property type="entry name" value="TUDOR DOMAIN-CONTAINING PROTEIN"/>
    <property type="match status" value="1"/>
</dbReference>
<evidence type="ECO:0000256" key="1">
    <source>
        <dbReference type="SAM" id="MobiDB-lite"/>
    </source>
</evidence>
<evidence type="ECO:0000313" key="3">
    <source>
        <dbReference type="EMBL" id="KAL1587159.1"/>
    </source>
</evidence>
<organism evidence="3 4">
    <name type="scientific">Cladosporium halotolerans</name>
    <dbReference type="NCBI Taxonomy" id="1052096"/>
    <lineage>
        <taxon>Eukaryota</taxon>
        <taxon>Fungi</taxon>
        <taxon>Dikarya</taxon>
        <taxon>Ascomycota</taxon>
        <taxon>Pezizomycotina</taxon>
        <taxon>Dothideomycetes</taxon>
        <taxon>Dothideomycetidae</taxon>
        <taxon>Cladosporiales</taxon>
        <taxon>Cladosporiaceae</taxon>
        <taxon>Cladosporium</taxon>
    </lineage>
</organism>
<keyword evidence="4" id="KW-1185">Reference proteome</keyword>
<dbReference type="CDD" id="cd00085">
    <property type="entry name" value="HNHc"/>
    <property type="match status" value="1"/>
</dbReference>
<dbReference type="PANTHER" id="PTHR37827:SF1">
    <property type="entry name" value="HNH DOMAIN-CONTAINING PROTEIN"/>
    <property type="match status" value="1"/>
</dbReference>
<dbReference type="Pfam" id="PF01844">
    <property type="entry name" value="HNH"/>
    <property type="match status" value="1"/>
</dbReference>
<feature type="compositionally biased region" description="Acidic residues" evidence="1">
    <location>
        <begin position="53"/>
        <end position="62"/>
    </location>
</feature>
<gene>
    <name evidence="3" type="ORF">WHR41_04459</name>
</gene>
<dbReference type="EMBL" id="JAAQHG020000011">
    <property type="protein sequence ID" value="KAL1587159.1"/>
    <property type="molecule type" value="Genomic_DNA"/>
</dbReference>
<evidence type="ECO:0000259" key="2">
    <source>
        <dbReference type="Pfam" id="PF01844"/>
    </source>
</evidence>
<dbReference type="RefSeq" id="XP_069230264.1">
    <property type="nucleotide sequence ID" value="XM_069373065.1"/>
</dbReference>
<name>A0AB34KQC5_9PEZI</name>
<dbReference type="AlphaFoldDB" id="A0AB34KQC5"/>
<dbReference type="GO" id="GO:0008270">
    <property type="term" value="F:zinc ion binding"/>
    <property type="evidence" value="ECO:0007669"/>
    <property type="project" value="InterPro"/>
</dbReference>
<feature type="region of interest" description="Disordered" evidence="1">
    <location>
        <begin position="30"/>
        <end position="62"/>
    </location>
</feature>
<reference evidence="3 4" key="1">
    <citation type="journal article" date="2020" name="Microbiol. Resour. Announc.">
        <title>Draft Genome Sequence of a Cladosporium Species Isolated from the Mesophotic Ascidian Didemnum maculosum.</title>
        <authorList>
            <person name="Gioti A."/>
            <person name="Siaperas R."/>
            <person name="Nikolaivits E."/>
            <person name="Le Goff G."/>
            <person name="Ouazzani J."/>
            <person name="Kotoulas G."/>
            <person name="Topakas E."/>
        </authorList>
    </citation>
    <scope>NUCLEOTIDE SEQUENCE [LARGE SCALE GENOMIC DNA]</scope>
    <source>
        <strain evidence="3 4">TM138-S3</strain>
    </source>
</reference>
<dbReference type="InterPro" id="IPR002711">
    <property type="entry name" value="HNH"/>
</dbReference>
<feature type="domain" description="HNH" evidence="2">
    <location>
        <begin position="166"/>
        <end position="216"/>
    </location>
</feature>
<dbReference type="GO" id="GO:0003676">
    <property type="term" value="F:nucleic acid binding"/>
    <property type="evidence" value="ECO:0007669"/>
    <property type="project" value="InterPro"/>
</dbReference>
<dbReference type="InterPro" id="IPR003615">
    <property type="entry name" value="HNH_nuc"/>
</dbReference>
<protein>
    <recommendedName>
        <fullName evidence="2">HNH domain-containing protein</fullName>
    </recommendedName>
</protein>
<dbReference type="Proteomes" id="UP000803884">
    <property type="component" value="Unassembled WGS sequence"/>
</dbReference>
<accession>A0AB34KQC5</accession>
<comment type="caution">
    <text evidence="3">The sequence shown here is derived from an EMBL/GenBank/DDBJ whole genome shotgun (WGS) entry which is preliminary data.</text>
</comment>
<proteinExistence type="predicted"/>
<sequence length="255" mass="28629">MISPEEETNYEIFRDCLSTVVIEKLAPASSKPKKRVKGRKNEIKPVASVSNGGDDDDGETDAADLSDFTEYLASETFLSLPVELRTISYATIQDDPTLLDKYSSPSVPEQLSNILPPTIPDSLTTYNLLPAPSDLPAFLMSILTPYLDTATAPLPSQTPQSRADACEICEREHLPLTYHHLIPRSTHAKAVKRGWHADWELANVAWLCRACHSFVHRLASNEELARELFSVELLMEREEVVKWAAWVGRVRWKAR</sequence>
<dbReference type="Gene3D" id="1.10.30.50">
    <property type="match status" value="1"/>
</dbReference>
<dbReference type="GeneID" id="96005903"/>
<dbReference type="GO" id="GO:0004519">
    <property type="term" value="F:endonuclease activity"/>
    <property type="evidence" value="ECO:0007669"/>
    <property type="project" value="InterPro"/>
</dbReference>